<dbReference type="Gene3D" id="3.40.50.10420">
    <property type="entry name" value="NagB/RpiA/CoA transferase-like"/>
    <property type="match status" value="1"/>
</dbReference>
<accession>A0ABP9FNU0</accession>
<dbReference type="PANTHER" id="PTHR43682:SF1">
    <property type="entry name" value="LACTATE UTILIZATION PROTEIN C"/>
    <property type="match status" value="1"/>
</dbReference>
<dbReference type="Pfam" id="PF02589">
    <property type="entry name" value="LUD_dom"/>
    <property type="match status" value="1"/>
</dbReference>
<protein>
    <submittedName>
        <fullName evidence="2">LUD domain-containing protein</fullName>
    </submittedName>
</protein>
<dbReference type="InterPro" id="IPR003741">
    <property type="entry name" value="LUD_dom"/>
</dbReference>
<name>A0ABP9FNU0_9SPHI</name>
<comment type="caution">
    <text evidence="2">The sequence shown here is derived from an EMBL/GenBank/DDBJ whole genome shotgun (WGS) entry which is preliminary data.</text>
</comment>
<feature type="domain" description="LUD" evidence="1">
    <location>
        <begin position="93"/>
        <end position="190"/>
    </location>
</feature>
<proteinExistence type="predicted"/>
<dbReference type="EMBL" id="BAABJI010000001">
    <property type="protein sequence ID" value="GAA4909462.1"/>
    <property type="molecule type" value="Genomic_DNA"/>
</dbReference>
<dbReference type="RefSeq" id="WP_345329904.1">
    <property type="nucleotide sequence ID" value="NZ_BAABJI010000001.1"/>
</dbReference>
<dbReference type="InterPro" id="IPR024185">
    <property type="entry name" value="FTHF_cligase-like_sf"/>
</dbReference>
<keyword evidence="3" id="KW-1185">Reference proteome</keyword>
<reference evidence="3" key="1">
    <citation type="journal article" date="2019" name="Int. J. Syst. Evol. Microbiol.">
        <title>The Global Catalogue of Microorganisms (GCM) 10K type strain sequencing project: providing services to taxonomists for standard genome sequencing and annotation.</title>
        <authorList>
            <consortium name="The Broad Institute Genomics Platform"/>
            <consortium name="The Broad Institute Genome Sequencing Center for Infectious Disease"/>
            <person name="Wu L."/>
            <person name="Ma J."/>
        </authorList>
    </citation>
    <scope>NUCLEOTIDE SEQUENCE [LARGE SCALE GENOMIC DNA]</scope>
    <source>
        <strain evidence="3">JCM 18283</strain>
    </source>
</reference>
<dbReference type="InterPro" id="IPR037171">
    <property type="entry name" value="NagB/RpiA_transferase-like"/>
</dbReference>
<evidence type="ECO:0000313" key="2">
    <source>
        <dbReference type="EMBL" id="GAA4909462.1"/>
    </source>
</evidence>
<dbReference type="Proteomes" id="UP001501436">
    <property type="component" value="Unassembled WGS sequence"/>
</dbReference>
<dbReference type="SUPFAM" id="SSF100950">
    <property type="entry name" value="NagB/RpiA/CoA transferase-like"/>
    <property type="match status" value="1"/>
</dbReference>
<evidence type="ECO:0000259" key="1">
    <source>
        <dbReference type="Pfam" id="PF02589"/>
    </source>
</evidence>
<sequence length="192" mass="21093">MSRESILNAIKQNQPELSPLPTEVDFCFEDINPVEKFKQVLEFIGGKLHAVSNYAEAKEYLDSVMPPAGQWITAVPEFQDHAAFVEPGDPHLLENVDVAIIKGHFGVAENGAVWVTEELMGARALPFITQHLVILLNKNNVVPLMQQAYQLIADKEYGYAAFIAGPSKTADIEQSLVIGAHGPRSLTVILTD</sequence>
<organism evidence="2 3">
    <name type="scientific">Mucilaginibacter defluvii</name>
    <dbReference type="NCBI Taxonomy" id="1196019"/>
    <lineage>
        <taxon>Bacteria</taxon>
        <taxon>Pseudomonadati</taxon>
        <taxon>Bacteroidota</taxon>
        <taxon>Sphingobacteriia</taxon>
        <taxon>Sphingobacteriales</taxon>
        <taxon>Sphingobacteriaceae</taxon>
        <taxon>Mucilaginibacter</taxon>
    </lineage>
</organism>
<dbReference type="PANTHER" id="PTHR43682">
    <property type="entry name" value="LACTATE UTILIZATION PROTEIN C"/>
    <property type="match status" value="1"/>
</dbReference>
<evidence type="ECO:0000313" key="3">
    <source>
        <dbReference type="Proteomes" id="UP001501436"/>
    </source>
</evidence>
<gene>
    <name evidence="2" type="ORF">GCM10023313_10660</name>
</gene>